<evidence type="ECO:0000256" key="1">
    <source>
        <dbReference type="ARBA" id="ARBA00022448"/>
    </source>
</evidence>
<dbReference type="CDD" id="cd03214">
    <property type="entry name" value="ABC_Iron-Siderophores_B12_Hemin"/>
    <property type="match status" value="1"/>
</dbReference>
<evidence type="ECO:0000256" key="4">
    <source>
        <dbReference type="ARBA" id="ARBA00022967"/>
    </source>
</evidence>
<dbReference type="Pfam" id="PF00005">
    <property type="entry name" value="ABC_tran"/>
    <property type="match status" value="1"/>
</dbReference>
<dbReference type="InterPro" id="IPR003439">
    <property type="entry name" value="ABC_transporter-like_ATP-bd"/>
</dbReference>
<name>A0ABU5I471_9HYPH</name>
<keyword evidence="1" id="KW-0813">Transport</keyword>
<evidence type="ECO:0000256" key="3">
    <source>
        <dbReference type="ARBA" id="ARBA00022840"/>
    </source>
</evidence>
<gene>
    <name evidence="7" type="ORF">U0C82_13640</name>
</gene>
<dbReference type="GO" id="GO:0005524">
    <property type="term" value="F:ATP binding"/>
    <property type="evidence" value="ECO:0007669"/>
    <property type="project" value="UniProtKB-KW"/>
</dbReference>
<dbReference type="NCBIfam" id="NF010068">
    <property type="entry name" value="PRK13548.1"/>
    <property type="match status" value="1"/>
</dbReference>
<feature type="domain" description="ABC transporter" evidence="6">
    <location>
        <begin position="2"/>
        <end position="239"/>
    </location>
</feature>
<dbReference type="Proteomes" id="UP001294412">
    <property type="component" value="Unassembled WGS sequence"/>
</dbReference>
<dbReference type="PANTHER" id="PTHR42794:SF1">
    <property type="entry name" value="HEMIN IMPORT ATP-BINDING PROTEIN HMUV"/>
    <property type="match status" value="1"/>
</dbReference>
<evidence type="ECO:0000256" key="5">
    <source>
        <dbReference type="ARBA" id="ARBA00037066"/>
    </source>
</evidence>
<dbReference type="InterPro" id="IPR003593">
    <property type="entry name" value="AAA+_ATPase"/>
</dbReference>
<dbReference type="SMART" id="SM00382">
    <property type="entry name" value="AAA"/>
    <property type="match status" value="1"/>
</dbReference>
<reference evidence="7 8" key="1">
    <citation type="submission" date="2023-12" db="EMBL/GenBank/DDBJ databases">
        <title>Description of Novel Strain Fulvimarina sp. 2208YS6-2-32 isolated from Uroteuthis (Photololigo) edulis.</title>
        <authorList>
            <person name="Park J.-S."/>
        </authorList>
    </citation>
    <scope>NUCLEOTIDE SEQUENCE [LARGE SCALE GENOMIC DNA]</scope>
    <source>
        <strain evidence="7 8">2208YS6-2-32</strain>
    </source>
</reference>
<keyword evidence="2" id="KW-0547">Nucleotide-binding</keyword>
<comment type="function">
    <text evidence="5">Part of the ABC transporter complex HmuTUV involved in hemin import. Responsible for energy coupling to the transport system.</text>
</comment>
<dbReference type="EMBL" id="JAXLPB010000004">
    <property type="protein sequence ID" value="MDY8110180.1"/>
    <property type="molecule type" value="Genomic_DNA"/>
</dbReference>
<dbReference type="RefSeq" id="WP_322187702.1">
    <property type="nucleotide sequence ID" value="NZ_JAXLPB010000004.1"/>
</dbReference>
<dbReference type="PANTHER" id="PTHR42794">
    <property type="entry name" value="HEMIN IMPORT ATP-BINDING PROTEIN HMUV"/>
    <property type="match status" value="1"/>
</dbReference>
<dbReference type="PROSITE" id="PS50893">
    <property type="entry name" value="ABC_TRANSPORTER_2"/>
    <property type="match status" value="1"/>
</dbReference>
<organism evidence="7 8">
    <name type="scientific">Fulvimarina uroteuthidis</name>
    <dbReference type="NCBI Taxonomy" id="3098149"/>
    <lineage>
        <taxon>Bacteria</taxon>
        <taxon>Pseudomonadati</taxon>
        <taxon>Pseudomonadota</taxon>
        <taxon>Alphaproteobacteria</taxon>
        <taxon>Hyphomicrobiales</taxon>
        <taxon>Aurantimonadaceae</taxon>
        <taxon>Fulvimarina</taxon>
    </lineage>
</organism>
<comment type="caution">
    <text evidence="7">The sequence shown here is derived from an EMBL/GenBank/DDBJ whole genome shotgun (WGS) entry which is preliminary data.</text>
</comment>
<dbReference type="InterPro" id="IPR027417">
    <property type="entry name" value="P-loop_NTPase"/>
</dbReference>
<dbReference type="Gene3D" id="3.40.50.300">
    <property type="entry name" value="P-loop containing nucleotide triphosphate hydrolases"/>
    <property type="match status" value="1"/>
</dbReference>
<proteinExistence type="predicted"/>
<protein>
    <submittedName>
        <fullName evidence="7">Heme ABC transporter ATP-binding protein</fullName>
    </submittedName>
</protein>
<evidence type="ECO:0000313" key="7">
    <source>
        <dbReference type="EMBL" id="MDY8110180.1"/>
    </source>
</evidence>
<keyword evidence="4" id="KW-1278">Translocase</keyword>
<evidence type="ECO:0000256" key="2">
    <source>
        <dbReference type="ARBA" id="ARBA00022741"/>
    </source>
</evidence>
<accession>A0ABU5I471</accession>
<dbReference type="SUPFAM" id="SSF52540">
    <property type="entry name" value="P-loop containing nucleoside triphosphate hydrolases"/>
    <property type="match status" value="1"/>
</dbReference>
<evidence type="ECO:0000259" key="6">
    <source>
        <dbReference type="PROSITE" id="PS50893"/>
    </source>
</evidence>
<sequence>MLEIQDATVRYGTRTILASANVAIAPGSVTVVVGPNGAGKSTLLKLMTGEIAPSGGRVRLDGRALADMPARMLAQRRAVLPQSSALSFPFTVAEVIRLGLEAGGHRLAPRAIGEALRRVELAGFEARGFDDLSGGEQQRVHMARVLCQIGDPSRWTEPRYLFLDEPVSSLDIRHQLTVLRLAHALAREGAGVVAVLHDLNLAAAFADRLLVVLDGTIAAIGEPAAVISDALLERVFDLPLRVGELPSPGVPFVLPQTAAFASLKEPRS</sequence>
<keyword evidence="3 7" id="KW-0067">ATP-binding</keyword>
<keyword evidence="8" id="KW-1185">Reference proteome</keyword>
<evidence type="ECO:0000313" key="8">
    <source>
        <dbReference type="Proteomes" id="UP001294412"/>
    </source>
</evidence>